<feature type="region of interest" description="Disordered" evidence="1">
    <location>
        <begin position="74"/>
        <end position="94"/>
    </location>
</feature>
<dbReference type="STRING" id="1210086.GCA_001613105_04979"/>
<proteinExistence type="predicted"/>
<keyword evidence="3" id="KW-1185">Reference proteome</keyword>
<dbReference type="EMBL" id="QQBC01000011">
    <property type="protein sequence ID" value="RDI63229.1"/>
    <property type="molecule type" value="Genomic_DNA"/>
</dbReference>
<comment type="caution">
    <text evidence="2">The sequence shown here is derived from an EMBL/GenBank/DDBJ whole genome shotgun (WGS) entry which is preliminary data.</text>
</comment>
<evidence type="ECO:0000313" key="3">
    <source>
        <dbReference type="Proteomes" id="UP000254869"/>
    </source>
</evidence>
<evidence type="ECO:0000313" key="2">
    <source>
        <dbReference type="EMBL" id="RDI63229.1"/>
    </source>
</evidence>
<organism evidence="2 3">
    <name type="scientific">Nocardia pseudobrasiliensis</name>
    <dbReference type="NCBI Taxonomy" id="45979"/>
    <lineage>
        <taxon>Bacteria</taxon>
        <taxon>Bacillati</taxon>
        <taxon>Actinomycetota</taxon>
        <taxon>Actinomycetes</taxon>
        <taxon>Mycobacteriales</taxon>
        <taxon>Nocardiaceae</taxon>
        <taxon>Nocardia</taxon>
    </lineage>
</organism>
<gene>
    <name evidence="2" type="ORF">DFR76_111248</name>
</gene>
<protein>
    <submittedName>
        <fullName evidence="2">Uncharacterized protein DUF2744</fullName>
    </submittedName>
</protein>
<accession>A0A370HXN3</accession>
<dbReference type="InterPro" id="IPR021226">
    <property type="entry name" value="Phage_gene29"/>
</dbReference>
<reference evidence="2 3" key="1">
    <citation type="submission" date="2018-07" db="EMBL/GenBank/DDBJ databases">
        <title>Genomic Encyclopedia of Type Strains, Phase IV (KMG-IV): sequencing the most valuable type-strain genomes for metagenomic binning, comparative biology and taxonomic classification.</title>
        <authorList>
            <person name="Goeker M."/>
        </authorList>
    </citation>
    <scope>NUCLEOTIDE SEQUENCE [LARGE SCALE GENOMIC DNA]</scope>
    <source>
        <strain evidence="2 3">DSM 44290</strain>
    </source>
</reference>
<evidence type="ECO:0000256" key="1">
    <source>
        <dbReference type="SAM" id="MobiDB-lite"/>
    </source>
</evidence>
<sequence>MSIPVYEECNQNDPYDAFTWALVGLPGPRNAPLLVHPDVLRQWSKHLWDLGFRHYPDEQTKEFHPPARGVTHWLNGSGRWAPAGSERAPEATVPDMTQLTQDERADIVRQLRETGELRHLVDPRELPANVAVIGTADQIGREPDSPGSAR</sequence>
<dbReference type="AlphaFoldDB" id="A0A370HXN3"/>
<dbReference type="Proteomes" id="UP000254869">
    <property type="component" value="Unassembled WGS sequence"/>
</dbReference>
<dbReference type="Pfam" id="PF10910">
    <property type="entry name" value="Phage_gene29"/>
    <property type="match status" value="1"/>
</dbReference>
<name>A0A370HXN3_9NOCA</name>
<dbReference type="RefSeq" id="WP_068002194.1">
    <property type="nucleotide sequence ID" value="NZ_QQBC01000011.1"/>
</dbReference>